<feature type="domain" description="Aerobactin siderophore biosynthesis IucA/IucC-like C-terminal" evidence="5">
    <location>
        <begin position="506"/>
        <end position="670"/>
    </location>
</feature>
<feature type="region of interest" description="Disordered" evidence="3">
    <location>
        <begin position="1"/>
        <end position="85"/>
    </location>
</feature>
<dbReference type="AlphaFoldDB" id="A0A7T1T4D5"/>
<evidence type="ECO:0000256" key="2">
    <source>
        <dbReference type="ARBA" id="ARBA00007832"/>
    </source>
</evidence>
<evidence type="ECO:0000259" key="5">
    <source>
        <dbReference type="Pfam" id="PF06276"/>
    </source>
</evidence>
<dbReference type="InterPro" id="IPR022770">
    <property type="entry name" value="IucA/IucC-like_C"/>
</dbReference>
<dbReference type="Pfam" id="PF04183">
    <property type="entry name" value="IucA_IucC"/>
    <property type="match status" value="1"/>
</dbReference>
<gene>
    <name evidence="6" type="ORF">G4Z16_07000</name>
</gene>
<dbReference type="PANTHER" id="PTHR34384">
    <property type="entry name" value="L-2,3-DIAMINOPROPANOATE--CITRATE LIGASE"/>
    <property type="match status" value="1"/>
</dbReference>
<dbReference type="EMBL" id="CP048882">
    <property type="protein sequence ID" value="QPP06184.1"/>
    <property type="molecule type" value="Genomic_DNA"/>
</dbReference>
<name>A0A7T1T4D5_9ACTN</name>
<feature type="compositionally biased region" description="Basic and acidic residues" evidence="3">
    <location>
        <begin position="1"/>
        <end position="20"/>
    </location>
</feature>
<dbReference type="GO" id="GO:0016881">
    <property type="term" value="F:acid-amino acid ligase activity"/>
    <property type="evidence" value="ECO:0007669"/>
    <property type="project" value="UniProtKB-ARBA"/>
</dbReference>
<evidence type="ECO:0000256" key="3">
    <source>
        <dbReference type="SAM" id="MobiDB-lite"/>
    </source>
</evidence>
<dbReference type="PANTHER" id="PTHR34384:SF5">
    <property type="entry name" value="L-2,3-DIAMINOPROPANOATE--CITRATE LIGASE"/>
    <property type="match status" value="1"/>
</dbReference>
<dbReference type="Gene3D" id="1.10.510.40">
    <property type="match status" value="1"/>
</dbReference>
<evidence type="ECO:0000256" key="1">
    <source>
        <dbReference type="ARBA" id="ARBA00004924"/>
    </source>
</evidence>
<dbReference type="GO" id="GO:0019290">
    <property type="term" value="P:siderophore biosynthetic process"/>
    <property type="evidence" value="ECO:0007669"/>
    <property type="project" value="InterPro"/>
</dbReference>
<evidence type="ECO:0000313" key="6">
    <source>
        <dbReference type="EMBL" id="QPP06184.1"/>
    </source>
</evidence>
<dbReference type="KEGG" id="sbat:G4Z16_07000"/>
<evidence type="ECO:0000259" key="4">
    <source>
        <dbReference type="Pfam" id="PF04183"/>
    </source>
</evidence>
<dbReference type="InterPro" id="IPR037455">
    <property type="entry name" value="LucA/IucC-like"/>
</dbReference>
<dbReference type="Proteomes" id="UP000595046">
    <property type="component" value="Chromosome"/>
</dbReference>
<comment type="similarity">
    <text evidence="2">Belongs to the IucA/IucC family.</text>
</comment>
<proteinExistence type="inferred from homology"/>
<evidence type="ECO:0000313" key="7">
    <source>
        <dbReference type="Proteomes" id="UP000595046"/>
    </source>
</evidence>
<feature type="domain" description="Aerobactin siderophore biosynthesis IucA/IucC N-terminal" evidence="4">
    <location>
        <begin position="237"/>
        <end position="468"/>
    </location>
</feature>
<reference evidence="7" key="1">
    <citation type="submission" date="2020-02" db="EMBL/GenBank/DDBJ databases">
        <title>Streptomyces sp. ASO4wet.</title>
        <authorList>
            <person name="Risdian C."/>
            <person name="Landwehr W."/>
            <person name="Schupp P."/>
            <person name="Wink J."/>
        </authorList>
    </citation>
    <scope>NUCLEOTIDE SEQUENCE [LARGE SCALE GENOMIC DNA]</scope>
    <source>
        <strain evidence="7">ASO4wet</strain>
    </source>
</reference>
<feature type="compositionally biased region" description="Low complexity" evidence="3">
    <location>
        <begin position="21"/>
        <end position="44"/>
    </location>
</feature>
<comment type="pathway">
    <text evidence="1">Siderophore biosynthesis.</text>
</comment>
<feature type="compositionally biased region" description="Polar residues" evidence="3">
    <location>
        <begin position="61"/>
        <end position="71"/>
    </location>
</feature>
<organism evidence="6 7">
    <name type="scientific">Streptomyces bathyalis</name>
    <dbReference type="NCBI Taxonomy" id="2710756"/>
    <lineage>
        <taxon>Bacteria</taxon>
        <taxon>Bacillati</taxon>
        <taxon>Actinomycetota</taxon>
        <taxon>Actinomycetes</taxon>
        <taxon>Kitasatosporales</taxon>
        <taxon>Streptomycetaceae</taxon>
        <taxon>Streptomyces</taxon>
    </lineage>
</organism>
<protein>
    <submittedName>
        <fullName evidence="6">Iron transporter</fullName>
    </submittedName>
</protein>
<dbReference type="Pfam" id="PF06276">
    <property type="entry name" value="FhuF"/>
    <property type="match status" value="1"/>
</dbReference>
<sequence>MNARTGADRSVPRELVREEAGAPVPHSASVPPAPSGSRVLSTPAAPSPAPAPAHSALLPEQAQSPARSSRTGVPAAGQAGTDDPARTADAAAVNNLLCCWVRENDIQRPAQDRDTLVLPMDATGVVLRVPVRYWSPSGRHDFGPPLLDGVRSGAAPLDAVALAALIAREAVHQSRAERQEALHGSGGPAPLAPVATAHASVDSADLVARVADSVRRAGEFLAERRAAPELPPGNGPFLDAEQSLVLGHPLHPAPKSRQGLSDEECRAYSPETRAAFPLHWIAVDESVVACDSAWTERGRAVSAQQLAARLAGEALTSRLPTGTVPLPLHPWQARRLSYRPAVARLLADGLLHDMGEAGDVWHPTSSVRTVARPGGPAMLKLSLGLPITNSRRENLRKELLRGLEVHRLLRSGLGAQWRAVHPGFDIVRDPAWLGVDGPDGQPVQGLDTVIRHNPFEPSDDAVCVAGLTAELPWPGVPRGALRSRLADIVEGLAARTDRPVTTVSTEWFLRYLDAVVRPVLWLDAHAGIALEAHQQNTLVLLDGAGWPYGGRYRDNQGYYFRESRREALQQRLPGMRLGVDSDSFVDDDVADERFAYYLGINNILGLIGAFGVQRLADEGVLLAAARQFLRVRARTGEGGPVSALPALLLESPTLRCKANLLTRLHGMDELVGPVDTQSVYVTVTNPLCR</sequence>
<dbReference type="Gene3D" id="6.10.250.3370">
    <property type="match status" value="1"/>
</dbReference>
<keyword evidence="7" id="KW-1185">Reference proteome</keyword>
<accession>A0A7T1T4D5</accession>
<dbReference type="InterPro" id="IPR007310">
    <property type="entry name" value="Aerobactin_biosyn_IucA/IucC_N"/>
</dbReference>